<dbReference type="AlphaFoldDB" id="A0A8H5H8F5"/>
<protein>
    <submittedName>
        <fullName evidence="2">Uncharacterized protein</fullName>
    </submittedName>
</protein>
<evidence type="ECO:0000256" key="1">
    <source>
        <dbReference type="SAM" id="MobiDB-lite"/>
    </source>
</evidence>
<proteinExistence type="predicted"/>
<name>A0A8H5H8F5_9AGAR</name>
<keyword evidence="3" id="KW-1185">Reference proteome</keyword>
<comment type="caution">
    <text evidence="2">The sequence shown here is derived from an EMBL/GenBank/DDBJ whole genome shotgun (WGS) entry which is preliminary data.</text>
</comment>
<gene>
    <name evidence="2" type="ORF">D9757_009539</name>
</gene>
<feature type="region of interest" description="Disordered" evidence="1">
    <location>
        <begin position="33"/>
        <end position="61"/>
    </location>
</feature>
<evidence type="ECO:0000313" key="3">
    <source>
        <dbReference type="Proteomes" id="UP000518752"/>
    </source>
</evidence>
<dbReference type="EMBL" id="JAACJN010000075">
    <property type="protein sequence ID" value="KAF5378627.1"/>
    <property type="molecule type" value="Genomic_DNA"/>
</dbReference>
<sequence>MGSVYDIAADFRSEVGDLKREVEETRWRTQNVNEALPGYQSKPEKCLSSTEPCKPPRSSLV</sequence>
<evidence type="ECO:0000313" key="2">
    <source>
        <dbReference type="EMBL" id="KAF5378627.1"/>
    </source>
</evidence>
<dbReference type="Proteomes" id="UP000518752">
    <property type="component" value="Unassembled WGS sequence"/>
</dbReference>
<accession>A0A8H5H8F5</accession>
<reference evidence="2 3" key="1">
    <citation type="journal article" date="2020" name="ISME J.">
        <title>Uncovering the hidden diversity of litter-decomposition mechanisms in mushroom-forming fungi.</title>
        <authorList>
            <person name="Floudas D."/>
            <person name="Bentzer J."/>
            <person name="Ahren D."/>
            <person name="Johansson T."/>
            <person name="Persson P."/>
            <person name="Tunlid A."/>
        </authorList>
    </citation>
    <scope>NUCLEOTIDE SEQUENCE [LARGE SCALE GENOMIC DNA]</scope>
    <source>
        <strain evidence="2 3">CBS 406.79</strain>
    </source>
</reference>
<organism evidence="2 3">
    <name type="scientific">Collybiopsis confluens</name>
    <dbReference type="NCBI Taxonomy" id="2823264"/>
    <lineage>
        <taxon>Eukaryota</taxon>
        <taxon>Fungi</taxon>
        <taxon>Dikarya</taxon>
        <taxon>Basidiomycota</taxon>
        <taxon>Agaricomycotina</taxon>
        <taxon>Agaricomycetes</taxon>
        <taxon>Agaricomycetidae</taxon>
        <taxon>Agaricales</taxon>
        <taxon>Marasmiineae</taxon>
        <taxon>Omphalotaceae</taxon>
        <taxon>Collybiopsis</taxon>
    </lineage>
</organism>